<feature type="compositionally biased region" description="Basic and acidic residues" evidence="1">
    <location>
        <begin position="389"/>
        <end position="402"/>
    </location>
</feature>
<dbReference type="RefSeq" id="WP_352149645.1">
    <property type="nucleotide sequence ID" value="NZ_JBEOZY010000038.1"/>
</dbReference>
<evidence type="ECO:0000313" key="3">
    <source>
        <dbReference type="Proteomes" id="UP001496720"/>
    </source>
</evidence>
<name>A0ABV1T2U0_9ACTN</name>
<proteinExistence type="predicted"/>
<dbReference type="InterPro" id="IPR008868">
    <property type="entry name" value="TniB"/>
</dbReference>
<gene>
    <name evidence="2" type="ORF">ABT188_27665</name>
</gene>
<dbReference type="InterPro" id="IPR027417">
    <property type="entry name" value="P-loop_NTPase"/>
</dbReference>
<dbReference type="SUPFAM" id="SSF52540">
    <property type="entry name" value="P-loop containing nucleoside triphosphate hydrolases"/>
    <property type="match status" value="1"/>
</dbReference>
<protein>
    <submittedName>
        <fullName evidence="2">TniB family NTP-binding protein</fullName>
    </submittedName>
</protein>
<accession>A0ABV1T2U0</accession>
<dbReference type="Pfam" id="PF05621">
    <property type="entry name" value="TniB"/>
    <property type="match status" value="1"/>
</dbReference>
<sequence length="402" mass="44718">MTATPPVGAGDSLHPGLAEPRTKEDWFGYVFYEPPSRPLLPPYEVYLAMDQDDAERRRLNRSRNRYHSALVLAWTPAVRRFETEITELLAANEMAPPGARLGLLIDGPPTVGKSTLVKMIARKFEQELREDFPERFDPDRLGDYVPVVYISLTDQVTPKQISLAIARYLNVPTSGTKDTIDDRVLTALTASGAQLIIFDDLHFLDCSQKEGRASNDHIKFLANHAPCTIIGTGVNLENSPLLSEGGPAVPRKRSSRTRTPAPAAGGDVRTQTAGRFSRQELAPFALDSSDGILQWVGVIRSLERSLALYRHEEESLTRQHWRYLHERTDGSIAGLHALIRRSAVRAVQRGTEAITREVMDSIVLSYAHERAYATVTELKSRQNARQAKQKQDGKRATADGSV</sequence>
<feature type="region of interest" description="Disordered" evidence="1">
    <location>
        <begin position="382"/>
        <end position="402"/>
    </location>
</feature>
<comment type="caution">
    <text evidence="2">The sequence shown here is derived from an EMBL/GenBank/DDBJ whole genome shotgun (WGS) entry which is preliminary data.</text>
</comment>
<dbReference type="Proteomes" id="UP001496720">
    <property type="component" value="Unassembled WGS sequence"/>
</dbReference>
<feature type="region of interest" description="Disordered" evidence="1">
    <location>
        <begin position="241"/>
        <end position="271"/>
    </location>
</feature>
<dbReference type="EMBL" id="JBEOZY010000038">
    <property type="protein sequence ID" value="MER6168285.1"/>
    <property type="molecule type" value="Genomic_DNA"/>
</dbReference>
<organism evidence="2 3">
    <name type="scientific">Streptomyces violaceorubidus</name>
    <dbReference type="NCBI Taxonomy" id="284042"/>
    <lineage>
        <taxon>Bacteria</taxon>
        <taxon>Bacillati</taxon>
        <taxon>Actinomycetota</taxon>
        <taxon>Actinomycetes</taxon>
        <taxon>Kitasatosporales</taxon>
        <taxon>Streptomycetaceae</taxon>
        <taxon>Streptomyces</taxon>
    </lineage>
</organism>
<reference evidence="2 3" key="1">
    <citation type="submission" date="2024-06" db="EMBL/GenBank/DDBJ databases">
        <title>The Natural Products Discovery Center: Release of the First 8490 Sequenced Strains for Exploring Actinobacteria Biosynthetic Diversity.</title>
        <authorList>
            <person name="Kalkreuter E."/>
            <person name="Kautsar S.A."/>
            <person name="Yang D."/>
            <person name="Bader C.D."/>
            <person name="Teijaro C.N."/>
            <person name="Fluegel L."/>
            <person name="Davis C.M."/>
            <person name="Simpson J.R."/>
            <person name="Lauterbach L."/>
            <person name="Steele A.D."/>
            <person name="Gui C."/>
            <person name="Meng S."/>
            <person name="Li G."/>
            <person name="Viehrig K."/>
            <person name="Ye F."/>
            <person name="Su P."/>
            <person name="Kiefer A.F."/>
            <person name="Nichols A."/>
            <person name="Cepeda A.J."/>
            <person name="Yan W."/>
            <person name="Fan B."/>
            <person name="Jiang Y."/>
            <person name="Adhikari A."/>
            <person name="Zheng C.-J."/>
            <person name="Schuster L."/>
            <person name="Cowan T.M."/>
            <person name="Smanski M.J."/>
            <person name="Chevrette M.G."/>
            <person name="De Carvalho L.P.S."/>
            <person name="Shen B."/>
        </authorList>
    </citation>
    <scope>NUCLEOTIDE SEQUENCE [LARGE SCALE GENOMIC DNA]</scope>
    <source>
        <strain evidence="2 3">NPDC001615</strain>
    </source>
</reference>
<keyword evidence="3" id="KW-1185">Reference proteome</keyword>
<evidence type="ECO:0000313" key="2">
    <source>
        <dbReference type="EMBL" id="MER6168285.1"/>
    </source>
</evidence>
<dbReference type="Gene3D" id="3.40.50.300">
    <property type="entry name" value="P-loop containing nucleotide triphosphate hydrolases"/>
    <property type="match status" value="1"/>
</dbReference>
<evidence type="ECO:0000256" key="1">
    <source>
        <dbReference type="SAM" id="MobiDB-lite"/>
    </source>
</evidence>